<sequence>MCRWIAYSGSPVSLDSLLFKPEHSLIDQSRHSRRGTPGANPDKDHPAFFMNGDGVGVGWYSGSTWPGVYRDIQPAWNDRNLQNVAEHTTSGLFLAHIRASSGSAIQQTNCHPFRHDRWLFQHNGEINNFPRLKRAIDLEIEPELYPLMEGSTDSERMFFLALTYGLMDNPRAALQKMVAHIEKIAQAESVPAPLVMTLAISNGEQLFVVRYASPGNPPPSLYHNRSAHAIREIDGRNEQLPDDALIVLSEPIDEVSEHWEEVPEVDQPLGHRRGYAMSFVLGEREVRNLNRPVCRGRLEGTSSLHVSVSGGHVADPGSLESRLLVQRLGRNDHFA</sequence>
<dbReference type="PANTHER" id="PTHR43187">
    <property type="entry name" value="GLUTAMINE AMIDOTRANSFERASE DUG3-RELATED"/>
    <property type="match status" value="1"/>
</dbReference>
<dbReference type="Pfam" id="PF13230">
    <property type="entry name" value="GATase_4"/>
    <property type="match status" value="1"/>
</dbReference>
<dbReference type="EMBL" id="CAMXCT020000001">
    <property type="protein sequence ID" value="CAL1125259.1"/>
    <property type="molecule type" value="Genomic_DNA"/>
</dbReference>
<dbReference type="Gene3D" id="3.60.20.10">
    <property type="entry name" value="Glutamine Phosphoribosylpyrophosphate, subunit 1, domain 1"/>
    <property type="match status" value="1"/>
</dbReference>
<reference evidence="4 5" key="2">
    <citation type="submission" date="2024-05" db="EMBL/GenBank/DDBJ databases">
        <authorList>
            <person name="Chen Y."/>
            <person name="Shah S."/>
            <person name="Dougan E. K."/>
            <person name="Thang M."/>
            <person name="Chan C."/>
        </authorList>
    </citation>
    <scope>NUCLEOTIDE SEQUENCE [LARGE SCALE GENOMIC DNA]</scope>
</reference>
<gene>
    <name evidence="3" type="ORF">C1SCF055_LOCUS474</name>
</gene>
<dbReference type="OrthoDB" id="14446at2759"/>
<organism evidence="3">
    <name type="scientific">Cladocopium goreaui</name>
    <dbReference type="NCBI Taxonomy" id="2562237"/>
    <lineage>
        <taxon>Eukaryota</taxon>
        <taxon>Sar</taxon>
        <taxon>Alveolata</taxon>
        <taxon>Dinophyceae</taxon>
        <taxon>Suessiales</taxon>
        <taxon>Symbiodiniaceae</taxon>
        <taxon>Cladocopium</taxon>
    </lineage>
</organism>
<dbReference type="InterPro" id="IPR052373">
    <property type="entry name" value="Gamma-glu_amide_hydrolase"/>
</dbReference>
<protein>
    <submittedName>
        <fullName evidence="4">Probable glutamine amidotransferase DUG3 (Deficient in utilization of glutathione protein 3) (GSH degradosomal complex subunit DUG3)</fullName>
    </submittedName>
</protein>
<evidence type="ECO:0000259" key="2">
    <source>
        <dbReference type="PROSITE" id="PS51278"/>
    </source>
</evidence>
<dbReference type="PANTHER" id="PTHR43187:SF1">
    <property type="entry name" value="GLUTAMINE AMIDOTRANSFERASE DUG3-RELATED"/>
    <property type="match status" value="1"/>
</dbReference>
<proteinExistence type="predicted"/>
<name>A0A9P1FCP2_9DINO</name>
<dbReference type="PROSITE" id="PS51278">
    <property type="entry name" value="GATASE_TYPE_2"/>
    <property type="match status" value="1"/>
</dbReference>
<dbReference type="InterPro" id="IPR026869">
    <property type="entry name" value="EgtC-like"/>
</dbReference>
<evidence type="ECO:0000256" key="1">
    <source>
        <dbReference type="ARBA" id="ARBA00022962"/>
    </source>
</evidence>
<dbReference type="SUPFAM" id="SSF56235">
    <property type="entry name" value="N-terminal nucleophile aminohydrolases (Ntn hydrolases)"/>
    <property type="match status" value="1"/>
</dbReference>
<evidence type="ECO:0000313" key="5">
    <source>
        <dbReference type="Proteomes" id="UP001152797"/>
    </source>
</evidence>
<dbReference type="EMBL" id="CAMXCT030000001">
    <property type="protein sequence ID" value="CAL4759196.1"/>
    <property type="molecule type" value="Genomic_DNA"/>
</dbReference>
<comment type="caution">
    <text evidence="3">The sequence shown here is derived from an EMBL/GenBank/DDBJ whole genome shotgun (WGS) entry which is preliminary data.</text>
</comment>
<dbReference type="AlphaFoldDB" id="A0A9P1FCP2"/>
<accession>A0A9P1FCP2</accession>
<evidence type="ECO:0000313" key="4">
    <source>
        <dbReference type="EMBL" id="CAL4759196.1"/>
    </source>
</evidence>
<dbReference type="EMBL" id="CAMXCT010000001">
    <property type="protein sequence ID" value="CAI3971884.1"/>
    <property type="molecule type" value="Genomic_DNA"/>
</dbReference>
<reference evidence="3" key="1">
    <citation type="submission" date="2022-10" db="EMBL/GenBank/DDBJ databases">
        <authorList>
            <person name="Chen Y."/>
            <person name="Dougan E. K."/>
            <person name="Chan C."/>
            <person name="Rhodes N."/>
            <person name="Thang M."/>
        </authorList>
    </citation>
    <scope>NUCLEOTIDE SEQUENCE</scope>
</reference>
<dbReference type="Proteomes" id="UP001152797">
    <property type="component" value="Unassembled WGS sequence"/>
</dbReference>
<dbReference type="InterPro" id="IPR029055">
    <property type="entry name" value="Ntn_hydrolases_N"/>
</dbReference>
<feature type="domain" description="Glutamine amidotransferase type-2" evidence="2">
    <location>
        <begin position="2"/>
        <end position="251"/>
    </location>
</feature>
<keyword evidence="1 4" id="KW-0315">Glutamine amidotransferase</keyword>
<evidence type="ECO:0000313" key="3">
    <source>
        <dbReference type="EMBL" id="CAI3971884.1"/>
    </source>
</evidence>
<dbReference type="CDD" id="cd01908">
    <property type="entry name" value="YafJ"/>
    <property type="match status" value="1"/>
</dbReference>
<keyword evidence="5" id="KW-1185">Reference proteome</keyword>
<dbReference type="InterPro" id="IPR017932">
    <property type="entry name" value="GATase_2_dom"/>
</dbReference>